<dbReference type="Gene3D" id="3.30.2130.30">
    <property type="match status" value="1"/>
</dbReference>
<dbReference type="Proteomes" id="UP001195914">
    <property type="component" value="Unassembled WGS sequence"/>
</dbReference>
<feature type="domain" description="THUMP" evidence="4">
    <location>
        <begin position="107"/>
        <end position="182"/>
    </location>
</feature>
<accession>A0AAD9G7X1</accession>
<dbReference type="GO" id="GO:0008990">
    <property type="term" value="F:rRNA (guanine-N2-)-methyltransferase activity"/>
    <property type="evidence" value="ECO:0007669"/>
    <property type="project" value="TreeGrafter"/>
</dbReference>
<dbReference type="InterPro" id="IPR000241">
    <property type="entry name" value="RlmKL-like_Mtase"/>
</dbReference>
<reference evidence="5" key="2">
    <citation type="submission" date="2021-05" db="EMBL/GenBank/DDBJ databases">
        <authorList>
            <person name="Pain A."/>
        </authorList>
    </citation>
    <scope>NUCLEOTIDE SEQUENCE</scope>
    <source>
        <strain evidence="5">1802A</strain>
    </source>
</reference>
<dbReference type="GO" id="GO:0070043">
    <property type="term" value="F:rRNA (guanine-N7-)-methyltransferase activity"/>
    <property type="evidence" value="ECO:0007669"/>
    <property type="project" value="TreeGrafter"/>
</dbReference>
<dbReference type="Gene3D" id="3.40.50.150">
    <property type="entry name" value="Vaccinia Virus protein VP39"/>
    <property type="match status" value="1"/>
</dbReference>
<reference evidence="5" key="1">
    <citation type="journal article" date="2014" name="Nucleic Acids Res.">
        <title>The evolutionary dynamics of variant antigen genes in Babesia reveal a history of genomic innovation underlying host-parasite interaction.</title>
        <authorList>
            <person name="Jackson A.P."/>
            <person name="Otto T.D."/>
            <person name="Darby A."/>
            <person name="Ramaprasad A."/>
            <person name="Xia D."/>
            <person name="Echaide I.E."/>
            <person name="Farber M."/>
            <person name="Gahlot S."/>
            <person name="Gamble J."/>
            <person name="Gupta D."/>
            <person name="Gupta Y."/>
            <person name="Jackson L."/>
            <person name="Malandrin L."/>
            <person name="Malas T.B."/>
            <person name="Moussa E."/>
            <person name="Nair M."/>
            <person name="Reid A.J."/>
            <person name="Sanders M."/>
            <person name="Sharma J."/>
            <person name="Tracey A."/>
            <person name="Quail M.A."/>
            <person name="Weir W."/>
            <person name="Wastling J.M."/>
            <person name="Hall N."/>
            <person name="Willadsen P."/>
            <person name="Lingelbach K."/>
            <person name="Shiels B."/>
            <person name="Tait A."/>
            <person name="Berriman M."/>
            <person name="Allred D.R."/>
            <person name="Pain A."/>
        </authorList>
    </citation>
    <scope>NUCLEOTIDE SEQUENCE</scope>
    <source>
        <strain evidence="5">1802A</strain>
    </source>
</reference>
<evidence type="ECO:0000259" key="3">
    <source>
        <dbReference type="Pfam" id="PF01170"/>
    </source>
</evidence>
<dbReference type="PANTHER" id="PTHR47313">
    <property type="entry name" value="RIBOSOMAL RNA LARGE SUBUNIT METHYLTRANSFERASE K/L"/>
    <property type="match status" value="1"/>
</dbReference>
<keyword evidence="1" id="KW-0489">Methyltransferase</keyword>
<evidence type="ECO:0000256" key="2">
    <source>
        <dbReference type="SAM" id="MobiDB-lite"/>
    </source>
</evidence>
<keyword evidence="1" id="KW-0808">Transferase</keyword>
<dbReference type="EMBL" id="JAHBMH010000073">
    <property type="protein sequence ID" value="KAK1933419.1"/>
    <property type="molecule type" value="Genomic_DNA"/>
</dbReference>
<dbReference type="Pfam" id="PF01170">
    <property type="entry name" value="UPF0020"/>
    <property type="match status" value="1"/>
</dbReference>
<dbReference type="Pfam" id="PF02926">
    <property type="entry name" value="THUMP"/>
    <property type="match status" value="1"/>
</dbReference>
<dbReference type="AlphaFoldDB" id="A0AAD9G7X1"/>
<name>A0AAD9G7X1_BABDI</name>
<evidence type="ECO:0000256" key="1">
    <source>
        <dbReference type="ARBA" id="ARBA00022603"/>
    </source>
</evidence>
<dbReference type="GO" id="GO:0043527">
    <property type="term" value="C:tRNA methyltransferase complex"/>
    <property type="evidence" value="ECO:0007669"/>
    <property type="project" value="UniProtKB-ARBA"/>
</dbReference>
<protein>
    <submittedName>
        <fullName evidence="5">Uncharacterized protein</fullName>
    </submittedName>
</protein>
<dbReference type="PANTHER" id="PTHR47313:SF1">
    <property type="entry name" value="RIBOSOMAL RNA LARGE SUBUNIT METHYLTRANSFERASE K_L"/>
    <property type="match status" value="1"/>
</dbReference>
<evidence type="ECO:0000313" key="6">
    <source>
        <dbReference type="Proteomes" id="UP001195914"/>
    </source>
</evidence>
<dbReference type="SUPFAM" id="SSF53335">
    <property type="entry name" value="S-adenosyl-L-methionine-dependent methyltransferases"/>
    <property type="match status" value="1"/>
</dbReference>
<dbReference type="GO" id="GO:0003723">
    <property type="term" value="F:RNA binding"/>
    <property type="evidence" value="ECO:0007669"/>
    <property type="project" value="InterPro"/>
</dbReference>
<keyword evidence="6" id="KW-1185">Reference proteome</keyword>
<gene>
    <name evidence="5" type="ORF">X943_003565</name>
</gene>
<organism evidence="5 6">
    <name type="scientific">Babesia divergens</name>
    <dbReference type="NCBI Taxonomy" id="32595"/>
    <lineage>
        <taxon>Eukaryota</taxon>
        <taxon>Sar</taxon>
        <taxon>Alveolata</taxon>
        <taxon>Apicomplexa</taxon>
        <taxon>Aconoidasida</taxon>
        <taxon>Piroplasmida</taxon>
        <taxon>Babesiidae</taxon>
        <taxon>Babesia</taxon>
    </lineage>
</organism>
<proteinExistence type="predicted"/>
<feature type="domain" description="Ribosomal RNA large subunit methyltransferase K/L-like methyltransferase" evidence="3">
    <location>
        <begin position="307"/>
        <end position="418"/>
    </location>
</feature>
<sequence>MVRQWSQPYRLFVKCVRGLEGALENELLAMGFPRNGLIRSSSGITIEEGSLRRLYFVSYFSRLVTLFYRCLARHTILYRHFMHRLCSGVFVEGLSFPVKDKVSFIDSCADIAWKDFLRPDSSFLVDARIRGASSFLHSSLYASQLVKDGILHNFGRHLGMPSPTISIRNPAVKVLLHIDNCDARVLVDAVGAPTSSRCYRYKPALADINPTVAVALLHDMGFTSHESNMFSLSAYEELCNDLDVDSLDKSPFVDLSSPCSATGEANPRAAPQCDKGTSVPREAQTTREPAGEGRDECRHPVSDRSHFAGQNSDGSIVSMFSGCGTFLIEAAMIAARIAPGTLLQHFSFQNFSLYDAPSFNHLLRYASETRLSADSDAYRSLKKKFIGIESNWEKVEASLYSADKAGVMDLVHIIQSDYLKDGLYDAHRECNKGDGWPFLIAQLPQLKARFYNIPDKSAGSSDAGDLIAGSDAIGRASKATFRGEDTTSQVQIRKHKSDCRRRLAGSLLDPCRYYQLVNNIGKFRRRFFEPDTKCLLVVPSVVQLSALEASFGSDLRGGRHFVNAGLACTVYHSKHSPPEQILVN</sequence>
<dbReference type="CDD" id="cd11715">
    <property type="entry name" value="THUMP_AdoMetMT"/>
    <property type="match status" value="1"/>
</dbReference>
<dbReference type="InterPro" id="IPR029063">
    <property type="entry name" value="SAM-dependent_MTases_sf"/>
</dbReference>
<dbReference type="InterPro" id="IPR004114">
    <property type="entry name" value="THUMP_dom"/>
</dbReference>
<evidence type="ECO:0000313" key="5">
    <source>
        <dbReference type="EMBL" id="KAK1933419.1"/>
    </source>
</evidence>
<evidence type="ECO:0000259" key="4">
    <source>
        <dbReference type="Pfam" id="PF02926"/>
    </source>
</evidence>
<comment type="caution">
    <text evidence="5">The sequence shown here is derived from an EMBL/GenBank/DDBJ whole genome shotgun (WGS) entry which is preliminary data.</text>
</comment>
<feature type="region of interest" description="Disordered" evidence="2">
    <location>
        <begin position="261"/>
        <end position="309"/>
    </location>
</feature>
<feature type="compositionally biased region" description="Basic and acidic residues" evidence="2">
    <location>
        <begin position="289"/>
        <end position="306"/>
    </location>
</feature>